<comment type="caution">
    <text evidence="2">The sequence shown here is derived from an EMBL/GenBank/DDBJ whole genome shotgun (WGS) entry which is preliminary data.</text>
</comment>
<proteinExistence type="predicted"/>
<dbReference type="Proteomes" id="UP001634394">
    <property type="component" value="Unassembled WGS sequence"/>
</dbReference>
<dbReference type="AlphaFoldDB" id="A0ABD3X4E0"/>
<evidence type="ECO:0000313" key="3">
    <source>
        <dbReference type="Proteomes" id="UP001634394"/>
    </source>
</evidence>
<name>A0ABD3X4E0_SINWO</name>
<sequence length="73" mass="8367">RHNCKDVQCDSGEEEEQESVEDNIIQYLESTDLPWQTSAMPLPKNITEEDRLVYFESIQSQVVSSSDSESDNI</sequence>
<organism evidence="2 3">
    <name type="scientific">Sinanodonta woodiana</name>
    <name type="common">Chinese pond mussel</name>
    <name type="synonym">Anodonta woodiana</name>
    <dbReference type="NCBI Taxonomy" id="1069815"/>
    <lineage>
        <taxon>Eukaryota</taxon>
        <taxon>Metazoa</taxon>
        <taxon>Spiralia</taxon>
        <taxon>Lophotrochozoa</taxon>
        <taxon>Mollusca</taxon>
        <taxon>Bivalvia</taxon>
        <taxon>Autobranchia</taxon>
        <taxon>Heteroconchia</taxon>
        <taxon>Palaeoheterodonta</taxon>
        <taxon>Unionida</taxon>
        <taxon>Unionoidea</taxon>
        <taxon>Unionidae</taxon>
        <taxon>Unioninae</taxon>
        <taxon>Sinanodonta</taxon>
    </lineage>
</organism>
<feature type="region of interest" description="Disordered" evidence="1">
    <location>
        <begin position="1"/>
        <end position="20"/>
    </location>
</feature>
<evidence type="ECO:0000256" key="1">
    <source>
        <dbReference type="SAM" id="MobiDB-lite"/>
    </source>
</evidence>
<feature type="non-terminal residue" evidence="2">
    <location>
        <position position="1"/>
    </location>
</feature>
<gene>
    <name evidence="2" type="ORF">ACJMK2_032016</name>
</gene>
<reference evidence="2 3" key="1">
    <citation type="submission" date="2024-11" db="EMBL/GenBank/DDBJ databases">
        <title>Chromosome-level genome assembly of the freshwater bivalve Anodonta woodiana.</title>
        <authorList>
            <person name="Chen X."/>
        </authorList>
    </citation>
    <scope>NUCLEOTIDE SEQUENCE [LARGE SCALE GENOMIC DNA]</scope>
    <source>
        <strain evidence="2">MN2024</strain>
        <tissue evidence="2">Gills</tissue>
    </source>
</reference>
<dbReference type="EMBL" id="JBJQND010000004">
    <property type="protein sequence ID" value="KAL3879730.1"/>
    <property type="molecule type" value="Genomic_DNA"/>
</dbReference>
<evidence type="ECO:0000313" key="2">
    <source>
        <dbReference type="EMBL" id="KAL3879730.1"/>
    </source>
</evidence>
<accession>A0ABD3X4E0</accession>
<feature type="non-terminal residue" evidence="2">
    <location>
        <position position="73"/>
    </location>
</feature>
<keyword evidence="3" id="KW-1185">Reference proteome</keyword>
<feature type="compositionally biased region" description="Acidic residues" evidence="1">
    <location>
        <begin position="11"/>
        <end position="20"/>
    </location>
</feature>
<protein>
    <submittedName>
        <fullName evidence="2">Uncharacterized protein</fullName>
    </submittedName>
</protein>